<gene>
    <name evidence="2" type="ORF">SAMN05421543_11132</name>
</gene>
<dbReference type="Pfam" id="PF10710">
    <property type="entry name" value="DUF2512"/>
    <property type="match status" value="1"/>
</dbReference>
<reference evidence="3" key="1">
    <citation type="submission" date="2016-10" db="EMBL/GenBank/DDBJ databases">
        <authorList>
            <person name="Varghese N."/>
        </authorList>
    </citation>
    <scope>NUCLEOTIDE SEQUENCE [LARGE SCALE GENOMIC DNA]</scope>
    <source>
        <strain evidence="3">DSM 17980</strain>
    </source>
</reference>
<keyword evidence="3" id="KW-1185">Reference proteome</keyword>
<dbReference type="EMBL" id="FPBV01000011">
    <property type="protein sequence ID" value="SFU87116.1"/>
    <property type="molecule type" value="Genomic_DNA"/>
</dbReference>
<evidence type="ECO:0000256" key="1">
    <source>
        <dbReference type="SAM" id="Phobius"/>
    </source>
</evidence>
<feature type="transmembrane region" description="Helical" evidence="1">
    <location>
        <begin position="103"/>
        <end position="125"/>
    </location>
</feature>
<proteinExistence type="predicted"/>
<dbReference type="AlphaFoldDB" id="A0A1I7JPS5"/>
<keyword evidence="1" id="KW-0472">Membrane</keyword>
<feature type="transmembrane region" description="Helical" evidence="1">
    <location>
        <begin position="46"/>
        <end position="66"/>
    </location>
</feature>
<keyword evidence="1" id="KW-0812">Transmembrane</keyword>
<keyword evidence="1" id="KW-1133">Transmembrane helix</keyword>
<accession>A0A1I7JPS5</accession>
<organism evidence="2 3">
    <name type="scientific">Alicyclobacillus macrosporangiidus</name>
    <dbReference type="NCBI Taxonomy" id="392015"/>
    <lineage>
        <taxon>Bacteria</taxon>
        <taxon>Bacillati</taxon>
        <taxon>Bacillota</taxon>
        <taxon>Bacilli</taxon>
        <taxon>Bacillales</taxon>
        <taxon>Alicyclobacillaceae</taxon>
        <taxon>Alicyclobacillus</taxon>
    </lineage>
</organism>
<sequence length="136" mass="14654">MPVHPPAPVSWSRLVRVSLRNAAAKMVFYSLLLSAASVLWPDLYPSWVPAACTVIILTAAGVIGDATLVARFGNVPPLVLGFFGMTAILWGVARLWPAAHVTLGRACIITLALGAVEFFLHRYVLEALYGSHRKSS</sequence>
<dbReference type="STRING" id="392015.SAMN05421543_11132"/>
<name>A0A1I7JPS5_9BACL</name>
<feature type="transmembrane region" description="Helical" evidence="1">
    <location>
        <begin position="78"/>
        <end position="97"/>
    </location>
</feature>
<dbReference type="InterPro" id="IPR019649">
    <property type="entry name" value="DUF2512"/>
</dbReference>
<evidence type="ECO:0000313" key="2">
    <source>
        <dbReference type="EMBL" id="SFU87116.1"/>
    </source>
</evidence>
<evidence type="ECO:0000313" key="3">
    <source>
        <dbReference type="Proteomes" id="UP000183508"/>
    </source>
</evidence>
<evidence type="ECO:0008006" key="4">
    <source>
        <dbReference type="Google" id="ProtNLM"/>
    </source>
</evidence>
<protein>
    <recommendedName>
        <fullName evidence="4">DUF2512 family protein</fullName>
    </recommendedName>
</protein>
<dbReference type="Proteomes" id="UP000183508">
    <property type="component" value="Unassembled WGS sequence"/>
</dbReference>